<dbReference type="EMBL" id="CAJZBQ010000050">
    <property type="protein sequence ID" value="CAG9330084.1"/>
    <property type="molecule type" value="Genomic_DNA"/>
</dbReference>
<dbReference type="AlphaFoldDB" id="A0AAU9K800"/>
<evidence type="ECO:0000313" key="1">
    <source>
        <dbReference type="EMBL" id="CAG9330084.1"/>
    </source>
</evidence>
<protein>
    <submittedName>
        <fullName evidence="1">Uncharacterized protein</fullName>
    </submittedName>
</protein>
<dbReference type="Proteomes" id="UP001162131">
    <property type="component" value="Unassembled WGS sequence"/>
</dbReference>
<comment type="caution">
    <text evidence="1">The sequence shown here is derived from an EMBL/GenBank/DDBJ whole genome shotgun (WGS) entry which is preliminary data.</text>
</comment>
<proteinExistence type="predicted"/>
<reference evidence="1" key="1">
    <citation type="submission" date="2021-09" db="EMBL/GenBank/DDBJ databases">
        <authorList>
            <consortium name="AG Swart"/>
            <person name="Singh M."/>
            <person name="Singh A."/>
            <person name="Seah K."/>
            <person name="Emmerich C."/>
        </authorList>
    </citation>
    <scope>NUCLEOTIDE SEQUENCE</scope>
    <source>
        <strain evidence="1">ATCC30299</strain>
    </source>
</reference>
<sequence>MGSRTFATWQTNASTLYVEYLLPRLCSSLEGPSGKCHWLWHKWNNPIKSDHIPITLKLWDWNSRNNKSQFRRIRIDRLQNPTFRKLYQEELIKELVELRKREQEGIERRYEEISWRHVGKGR</sequence>
<keyword evidence="2" id="KW-1185">Reference proteome</keyword>
<accession>A0AAU9K800</accession>
<name>A0AAU9K800_9CILI</name>
<evidence type="ECO:0000313" key="2">
    <source>
        <dbReference type="Proteomes" id="UP001162131"/>
    </source>
</evidence>
<gene>
    <name evidence="1" type="ORF">BSTOLATCC_MIC50193</name>
</gene>
<organism evidence="1 2">
    <name type="scientific">Blepharisma stoltei</name>
    <dbReference type="NCBI Taxonomy" id="1481888"/>
    <lineage>
        <taxon>Eukaryota</taxon>
        <taxon>Sar</taxon>
        <taxon>Alveolata</taxon>
        <taxon>Ciliophora</taxon>
        <taxon>Postciliodesmatophora</taxon>
        <taxon>Heterotrichea</taxon>
        <taxon>Heterotrichida</taxon>
        <taxon>Blepharismidae</taxon>
        <taxon>Blepharisma</taxon>
    </lineage>
</organism>